<dbReference type="EMBL" id="JAUEPR010000026">
    <property type="protein sequence ID" value="KAK0474643.1"/>
    <property type="molecule type" value="Genomic_DNA"/>
</dbReference>
<proteinExistence type="predicted"/>
<evidence type="ECO:0000313" key="2">
    <source>
        <dbReference type="Proteomes" id="UP001175227"/>
    </source>
</evidence>
<gene>
    <name evidence="1" type="ORF">IW261DRAFT_1498440</name>
</gene>
<dbReference type="AlphaFoldDB" id="A0AA39U5B9"/>
<sequence length="77" mass="8473">MAETVLMVPTCLVGLLPALIFRSTHHDGGRFLRSVSAGGRNDFGALSSNSYYIVDHCHDLCYYNLPSPPLSPSTLRY</sequence>
<protein>
    <submittedName>
        <fullName evidence="1">Uncharacterized protein</fullName>
    </submittedName>
</protein>
<organism evidence="1 2">
    <name type="scientific">Armillaria novae-zelandiae</name>
    <dbReference type="NCBI Taxonomy" id="153914"/>
    <lineage>
        <taxon>Eukaryota</taxon>
        <taxon>Fungi</taxon>
        <taxon>Dikarya</taxon>
        <taxon>Basidiomycota</taxon>
        <taxon>Agaricomycotina</taxon>
        <taxon>Agaricomycetes</taxon>
        <taxon>Agaricomycetidae</taxon>
        <taxon>Agaricales</taxon>
        <taxon>Marasmiineae</taxon>
        <taxon>Physalacriaceae</taxon>
        <taxon>Armillaria</taxon>
    </lineage>
</organism>
<name>A0AA39U5B9_9AGAR</name>
<comment type="caution">
    <text evidence="1">The sequence shown here is derived from an EMBL/GenBank/DDBJ whole genome shotgun (WGS) entry which is preliminary data.</text>
</comment>
<keyword evidence="2" id="KW-1185">Reference proteome</keyword>
<reference evidence="1" key="1">
    <citation type="submission" date="2023-06" db="EMBL/GenBank/DDBJ databases">
        <authorList>
            <consortium name="Lawrence Berkeley National Laboratory"/>
            <person name="Ahrendt S."/>
            <person name="Sahu N."/>
            <person name="Indic B."/>
            <person name="Wong-Bajracharya J."/>
            <person name="Merenyi Z."/>
            <person name="Ke H.-M."/>
            <person name="Monk M."/>
            <person name="Kocsube S."/>
            <person name="Drula E."/>
            <person name="Lipzen A."/>
            <person name="Balint B."/>
            <person name="Henrissat B."/>
            <person name="Andreopoulos B."/>
            <person name="Martin F.M."/>
            <person name="Harder C.B."/>
            <person name="Rigling D."/>
            <person name="Ford K.L."/>
            <person name="Foster G.D."/>
            <person name="Pangilinan J."/>
            <person name="Papanicolaou A."/>
            <person name="Barry K."/>
            <person name="LaButti K."/>
            <person name="Viragh M."/>
            <person name="Koriabine M."/>
            <person name="Yan M."/>
            <person name="Riley R."/>
            <person name="Champramary S."/>
            <person name="Plett K.L."/>
            <person name="Tsai I.J."/>
            <person name="Slot J."/>
            <person name="Sipos G."/>
            <person name="Plett J."/>
            <person name="Nagy L.G."/>
            <person name="Grigoriev I.V."/>
        </authorList>
    </citation>
    <scope>NUCLEOTIDE SEQUENCE</scope>
    <source>
        <strain evidence="1">ICMP 16352</strain>
    </source>
</reference>
<accession>A0AA39U5B9</accession>
<evidence type="ECO:0000313" key="1">
    <source>
        <dbReference type="EMBL" id="KAK0474643.1"/>
    </source>
</evidence>
<dbReference type="Proteomes" id="UP001175227">
    <property type="component" value="Unassembled WGS sequence"/>
</dbReference>